<dbReference type="EMBL" id="ML220115">
    <property type="protein sequence ID" value="TGZ82487.1"/>
    <property type="molecule type" value="Genomic_DNA"/>
</dbReference>
<dbReference type="InParanoid" id="A0A4S2N0F6"/>
<dbReference type="Proteomes" id="UP000298138">
    <property type="component" value="Unassembled WGS sequence"/>
</dbReference>
<dbReference type="AlphaFoldDB" id="A0A4S2N0F6"/>
<evidence type="ECO:0000313" key="1">
    <source>
        <dbReference type="EMBL" id="TGZ82487.1"/>
    </source>
</evidence>
<reference evidence="1 2" key="1">
    <citation type="submission" date="2019-04" db="EMBL/GenBank/DDBJ databases">
        <title>Comparative genomics and transcriptomics to analyze fruiting body development in filamentous ascomycetes.</title>
        <authorList>
            <consortium name="DOE Joint Genome Institute"/>
            <person name="Lutkenhaus R."/>
            <person name="Traeger S."/>
            <person name="Breuer J."/>
            <person name="Kuo A."/>
            <person name="Lipzen A."/>
            <person name="Pangilinan J."/>
            <person name="Dilworth D."/>
            <person name="Sandor L."/>
            <person name="Poggeler S."/>
            <person name="Barry K."/>
            <person name="Grigoriev I.V."/>
            <person name="Nowrousian M."/>
        </authorList>
    </citation>
    <scope>NUCLEOTIDE SEQUENCE [LARGE SCALE GENOMIC DNA]</scope>
    <source>
        <strain evidence="1 2">CBS 389.68</strain>
    </source>
</reference>
<name>A0A4S2N0F6_9PEZI</name>
<evidence type="ECO:0000313" key="2">
    <source>
        <dbReference type="Proteomes" id="UP000298138"/>
    </source>
</evidence>
<keyword evidence="2" id="KW-1185">Reference proteome</keyword>
<proteinExistence type="predicted"/>
<protein>
    <submittedName>
        <fullName evidence="1">Uncharacterized protein</fullName>
    </submittedName>
</protein>
<sequence length="157" mass="17919">MCLYADSSHPSCGHRYKSRTPIPTTRCWRQQPCSSTTTPTKEIYLKYVSPNDCRHCRIAAGVLRPFAPPLYPGVRYHAHARELDNIVDVPAELAPEGVPLSMELRELLSETVRVVETSWRVKSWLDDVWVSCGMDTVQWERSLAEWEKCVGKFPGDI</sequence>
<organism evidence="1 2">
    <name type="scientific">Ascodesmis nigricans</name>
    <dbReference type="NCBI Taxonomy" id="341454"/>
    <lineage>
        <taxon>Eukaryota</taxon>
        <taxon>Fungi</taxon>
        <taxon>Dikarya</taxon>
        <taxon>Ascomycota</taxon>
        <taxon>Pezizomycotina</taxon>
        <taxon>Pezizomycetes</taxon>
        <taxon>Pezizales</taxon>
        <taxon>Ascodesmidaceae</taxon>
        <taxon>Ascodesmis</taxon>
    </lineage>
</organism>
<accession>A0A4S2N0F6</accession>
<gene>
    <name evidence="1" type="ORF">EX30DRAFT_187090</name>
</gene>